<keyword evidence="1" id="KW-0732">Signal</keyword>
<dbReference type="PROSITE" id="PS51704">
    <property type="entry name" value="GP_PDE"/>
    <property type="match status" value="1"/>
</dbReference>
<accession>A0A1I0YBV5</accession>
<dbReference type="STRING" id="237679.SAMN04488072_10740"/>
<dbReference type="SUPFAM" id="SSF51695">
    <property type="entry name" value="PLC-like phosphodiesterases"/>
    <property type="match status" value="1"/>
</dbReference>
<dbReference type="RefSeq" id="WP_425283909.1">
    <property type="nucleotide sequence ID" value="NZ_FOJW01000007.1"/>
</dbReference>
<evidence type="ECO:0000259" key="2">
    <source>
        <dbReference type="PROSITE" id="PS51704"/>
    </source>
</evidence>
<evidence type="ECO:0000256" key="1">
    <source>
        <dbReference type="SAM" id="SignalP"/>
    </source>
</evidence>
<feature type="domain" description="GP-PDE" evidence="2">
    <location>
        <begin position="39"/>
        <end position="282"/>
    </location>
</feature>
<gene>
    <name evidence="3" type="ORF">SAMN04488072_10740</name>
</gene>
<dbReference type="PANTHER" id="PTHR46211">
    <property type="entry name" value="GLYCEROPHOSPHORYL DIESTER PHOSPHODIESTERASE"/>
    <property type="match status" value="1"/>
</dbReference>
<dbReference type="InterPro" id="IPR017946">
    <property type="entry name" value="PLC-like_Pdiesterase_TIM-brl"/>
</dbReference>
<evidence type="ECO:0000313" key="3">
    <source>
        <dbReference type="EMBL" id="SFB10751.1"/>
    </source>
</evidence>
<dbReference type="EMBL" id="FOJW01000007">
    <property type="protein sequence ID" value="SFB10751.1"/>
    <property type="molecule type" value="Genomic_DNA"/>
</dbReference>
<dbReference type="Proteomes" id="UP000198642">
    <property type="component" value="Unassembled WGS sequence"/>
</dbReference>
<dbReference type="GO" id="GO:0006629">
    <property type="term" value="P:lipid metabolic process"/>
    <property type="evidence" value="ECO:0007669"/>
    <property type="project" value="InterPro"/>
</dbReference>
<evidence type="ECO:0000313" key="4">
    <source>
        <dbReference type="Proteomes" id="UP000198642"/>
    </source>
</evidence>
<dbReference type="PANTHER" id="PTHR46211:SF7">
    <property type="entry name" value="GLYCEROPHOSPHODIESTER PHOSPHODIESTERASE"/>
    <property type="match status" value="1"/>
</dbReference>
<feature type="chain" id="PRO_5011727011" evidence="1">
    <location>
        <begin position="30"/>
        <end position="282"/>
    </location>
</feature>
<dbReference type="Pfam" id="PF03009">
    <property type="entry name" value="GDPD"/>
    <property type="match status" value="1"/>
</dbReference>
<proteinExistence type="predicted"/>
<reference evidence="3 4" key="1">
    <citation type="submission" date="2016-10" db="EMBL/GenBank/DDBJ databases">
        <authorList>
            <person name="de Groot N.N."/>
        </authorList>
    </citation>
    <scope>NUCLEOTIDE SEQUENCE [LARGE SCALE GENOMIC DNA]</scope>
    <source>
        <strain evidence="3 4">CGMCC 1.3702</strain>
    </source>
</reference>
<dbReference type="Gene3D" id="3.20.20.190">
    <property type="entry name" value="Phosphatidylinositol (PI) phosphodiesterase"/>
    <property type="match status" value="1"/>
</dbReference>
<dbReference type="AlphaFoldDB" id="A0A1I0YBV5"/>
<sequence>MKKMFQRVTILSIAAMGFFFLSPMEIAFAAQDNNYENTIQLIAHRGSSGHAPENTIAAYDLGFEQKADYIEIDIQMTKDGELVSIHDTTIDRTTDGTGSVGDYTLEELRNLDAGSWFDQSFAGEKIPTFEEILDRYRGKIGILIELKSPGLYPGVEQKVANTLIERNMDKPNNHKIVVQSFNHDSVKRFHDLLPSMPVGVLVGYGQADEGKITDEHLEEYAEYADYVNPNKELLDQDTVDRIHQNELKTWPYTVVDQEWVDQLMEYGVDGIITDYPELMDFR</sequence>
<dbReference type="GO" id="GO:0008081">
    <property type="term" value="F:phosphoric diester hydrolase activity"/>
    <property type="evidence" value="ECO:0007669"/>
    <property type="project" value="InterPro"/>
</dbReference>
<dbReference type="InterPro" id="IPR030395">
    <property type="entry name" value="GP_PDE_dom"/>
</dbReference>
<keyword evidence="4" id="KW-1185">Reference proteome</keyword>
<feature type="signal peptide" evidence="1">
    <location>
        <begin position="1"/>
        <end position="29"/>
    </location>
</feature>
<protein>
    <submittedName>
        <fullName evidence="3">Glycerophosphoryl diester phosphodiesterase</fullName>
    </submittedName>
</protein>
<organism evidence="3 4">
    <name type="scientific">Lentibacillus halodurans</name>
    <dbReference type="NCBI Taxonomy" id="237679"/>
    <lineage>
        <taxon>Bacteria</taxon>
        <taxon>Bacillati</taxon>
        <taxon>Bacillota</taxon>
        <taxon>Bacilli</taxon>
        <taxon>Bacillales</taxon>
        <taxon>Bacillaceae</taxon>
        <taxon>Lentibacillus</taxon>
    </lineage>
</organism>
<name>A0A1I0YBV5_9BACI</name>